<dbReference type="Proteomes" id="UP000811255">
    <property type="component" value="Unassembled WGS sequence"/>
</dbReference>
<keyword evidence="9" id="KW-1185">Reference proteome</keyword>
<dbReference type="InterPro" id="IPR023845">
    <property type="entry name" value="DUF3817_TM"/>
</dbReference>
<evidence type="ECO:0000259" key="7">
    <source>
        <dbReference type="Pfam" id="PF12823"/>
    </source>
</evidence>
<keyword evidence="5 6" id="KW-0472">Membrane</keyword>
<evidence type="ECO:0000256" key="5">
    <source>
        <dbReference type="ARBA" id="ARBA00023136"/>
    </source>
</evidence>
<organism evidence="8 9">
    <name type="scientific">Croceibacterium selenioxidans</name>
    <dbReference type="NCBI Taxonomy" id="2838833"/>
    <lineage>
        <taxon>Bacteria</taxon>
        <taxon>Pseudomonadati</taxon>
        <taxon>Pseudomonadota</taxon>
        <taxon>Alphaproteobacteria</taxon>
        <taxon>Sphingomonadales</taxon>
        <taxon>Erythrobacteraceae</taxon>
        <taxon>Croceibacterium</taxon>
    </lineage>
</organism>
<dbReference type="PANTHER" id="PTHR40077:SF1">
    <property type="entry name" value="MEMBRANE PROTEIN"/>
    <property type="match status" value="1"/>
</dbReference>
<reference evidence="8 9" key="1">
    <citation type="submission" date="2021-05" db="EMBL/GenBank/DDBJ databases">
        <title>Croceibacterium sp. LX-88 genome sequence.</title>
        <authorList>
            <person name="Luo X."/>
        </authorList>
    </citation>
    <scope>NUCLEOTIDE SEQUENCE [LARGE SCALE GENOMIC DNA]</scope>
    <source>
        <strain evidence="8 9">LX-88</strain>
    </source>
</reference>
<name>A0ABS5W1S0_9SPHN</name>
<keyword evidence="3 6" id="KW-0812">Transmembrane</keyword>
<dbReference type="Pfam" id="PF12823">
    <property type="entry name" value="DUF3817"/>
    <property type="match status" value="1"/>
</dbReference>
<comment type="subcellular location">
    <subcellularLocation>
        <location evidence="1">Cell membrane</location>
        <topology evidence="1">Multi-pass membrane protein</topology>
    </subcellularLocation>
</comment>
<evidence type="ECO:0000256" key="2">
    <source>
        <dbReference type="ARBA" id="ARBA00022475"/>
    </source>
</evidence>
<gene>
    <name evidence="8" type="ORF">KK137_02945</name>
</gene>
<dbReference type="PANTHER" id="PTHR40077">
    <property type="entry name" value="MEMBRANE PROTEIN-RELATED"/>
    <property type="match status" value="1"/>
</dbReference>
<keyword evidence="2" id="KW-1003">Cell membrane</keyword>
<evidence type="ECO:0000256" key="4">
    <source>
        <dbReference type="ARBA" id="ARBA00022989"/>
    </source>
</evidence>
<evidence type="ECO:0000256" key="3">
    <source>
        <dbReference type="ARBA" id="ARBA00022692"/>
    </source>
</evidence>
<feature type="domain" description="DUF3817" evidence="7">
    <location>
        <begin position="1"/>
        <end position="86"/>
    </location>
</feature>
<feature type="transmembrane region" description="Helical" evidence="6">
    <location>
        <begin position="39"/>
        <end position="57"/>
    </location>
</feature>
<comment type="caution">
    <text evidence="8">The sequence shown here is derived from an EMBL/GenBank/DDBJ whole genome shotgun (WGS) entry which is preliminary data.</text>
</comment>
<feature type="transmembrane region" description="Helical" evidence="6">
    <location>
        <begin position="7"/>
        <end position="27"/>
    </location>
</feature>
<evidence type="ECO:0000256" key="1">
    <source>
        <dbReference type="ARBA" id="ARBA00004651"/>
    </source>
</evidence>
<accession>A0ABS5W1S0</accession>
<evidence type="ECO:0000313" key="8">
    <source>
        <dbReference type="EMBL" id="MBT2133282.1"/>
    </source>
</evidence>
<dbReference type="NCBIfam" id="TIGR03954">
    <property type="entry name" value="integ_memb_HG"/>
    <property type="match status" value="1"/>
</dbReference>
<evidence type="ECO:0000313" key="9">
    <source>
        <dbReference type="Proteomes" id="UP000811255"/>
    </source>
</evidence>
<dbReference type="EMBL" id="JAHFVK010000001">
    <property type="protein sequence ID" value="MBT2133282.1"/>
    <property type="molecule type" value="Genomic_DNA"/>
</dbReference>
<evidence type="ECO:0000256" key="6">
    <source>
        <dbReference type="SAM" id="Phobius"/>
    </source>
</evidence>
<sequence length="101" mass="10870">MFRTIAFVEGVTTLALFLVAMPMKYWLGNPALVPPAGAIHGAAWLAYLGGMVLLLPGQGLSAWNWTRTFLASLFPFGTFLNDAMLKKAEARIMPSGEADPA</sequence>
<keyword evidence="4 6" id="KW-1133">Transmembrane helix</keyword>
<proteinExistence type="predicted"/>
<protein>
    <submittedName>
        <fullName evidence="8">DUF3817 domain-containing protein</fullName>
    </submittedName>
</protein>